<name>A0A2H0BTX4_9BACT</name>
<protein>
    <recommendedName>
        <fullName evidence="4">Antitoxin</fullName>
    </recommendedName>
</protein>
<gene>
    <name evidence="2" type="ORF">COW99_05825</name>
</gene>
<evidence type="ECO:0000256" key="1">
    <source>
        <dbReference type="ARBA" id="ARBA00009981"/>
    </source>
</evidence>
<comment type="similarity">
    <text evidence="1">Belongs to the phD/YefM antitoxin family.</text>
</comment>
<reference evidence="2 3" key="1">
    <citation type="submission" date="2017-09" db="EMBL/GenBank/DDBJ databases">
        <title>Depth-based differentiation of microbial function through sediment-hosted aquifers and enrichment of novel symbionts in the deep terrestrial subsurface.</title>
        <authorList>
            <person name="Probst A.J."/>
            <person name="Ladd B."/>
            <person name="Jarett J.K."/>
            <person name="Geller-Mcgrath D.E."/>
            <person name="Sieber C.M."/>
            <person name="Emerson J.B."/>
            <person name="Anantharaman K."/>
            <person name="Thomas B.C."/>
            <person name="Malmstrom R."/>
            <person name="Stieglmeier M."/>
            <person name="Klingl A."/>
            <person name="Woyke T."/>
            <person name="Ryan C.M."/>
            <person name="Banfield J.F."/>
        </authorList>
    </citation>
    <scope>NUCLEOTIDE SEQUENCE [LARGE SCALE GENOMIC DNA]</scope>
    <source>
        <strain evidence="2">CG22_combo_CG10-13_8_21_14_all_38_20</strain>
    </source>
</reference>
<organism evidence="2 3">
    <name type="scientific">Candidatus Roizmanbacteria bacterium CG22_combo_CG10-13_8_21_14_all_38_20</name>
    <dbReference type="NCBI Taxonomy" id="1974862"/>
    <lineage>
        <taxon>Bacteria</taxon>
        <taxon>Candidatus Roizmaniibacteriota</taxon>
    </lineage>
</organism>
<sequence length="76" mass="9041">MSYTYYTTFIQILVTNRNKPSFVAMPFSDYQEIADILLELNSPGLIDDIAQSRKEYEENRTTDFRDFLKSEKNIYQ</sequence>
<dbReference type="AlphaFoldDB" id="A0A2H0BTX4"/>
<dbReference type="SUPFAM" id="SSF143120">
    <property type="entry name" value="YefM-like"/>
    <property type="match status" value="1"/>
</dbReference>
<evidence type="ECO:0000313" key="2">
    <source>
        <dbReference type="EMBL" id="PIP61112.1"/>
    </source>
</evidence>
<evidence type="ECO:0008006" key="4">
    <source>
        <dbReference type="Google" id="ProtNLM"/>
    </source>
</evidence>
<dbReference type="EMBL" id="PCTA01000034">
    <property type="protein sequence ID" value="PIP61112.1"/>
    <property type="molecule type" value="Genomic_DNA"/>
</dbReference>
<dbReference type="Proteomes" id="UP000231246">
    <property type="component" value="Unassembled WGS sequence"/>
</dbReference>
<accession>A0A2H0BTX4</accession>
<comment type="caution">
    <text evidence="2">The sequence shown here is derived from an EMBL/GenBank/DDBJ whole genome shotgun (WGS) entry which is preliminary data.</text>
</comment>
<dbReference type="InterPro" id="IPR036165">
    <property type="entry name" value="YefM-like_sf"/>
</dbReference>
<evidence type="ECO:0000313" key="3">
    <source>
        <dbReference type="Proteomes" id="UP000231246"/>
    </source>
</evidence>
<proteinExistence type="inferred from homology"/>